<dbReference type="OMA" id="SACYDAY"/>
<feature type="disulfide bond" evidence="1">
    <location>
        <begin position="174"/>
        <end position="221"/>
    </location>
</feature>
<organism evidence="2 3">
    <name type="scientific">Marchantia polymorpha</name>
    <name type="common">Common liverwort</name>
    <name type="synonym">Marchantia aquatica</name>
    <dbReference type="NCBI Taxonomy" id="3197"/>
    <lineage>
        <taxon>Eukaryota</taxon>
        <taxon>Viridiplantae</taxon>
        <taxon>Streptophyta</taxon>
        <taxon>Embryophyta</taxon>
        <taxon>Marchantiophyta</taxon>
        <taxon>Marchantiopsida</taxon>
        <taxon>Marchantiidae</taxon>
        <taxon>Marchantiales</taxon>
        <taxon>Marchantiaceae</taxon>
        <taxon>Marchantia</taxon>
    </lineage>
</organism>
<evidence type="ECO:0000313" key="2">
    <source>
        <dbReference type="EMBL" id="PTQ39953.1"/>
    </source>
</evidence>
<dbReference type="SMART" id="SM00205">
    <property type="entry name" value="THN"/>
    <property type="match status" value="1"/>
</dbReference>
<evidence type="ECO:0000313" key="3">
    <source>
        <dbReference type="Proteomes" id="UP000244005"/>
    </source>
</evidence>
<proteinExistence type="predicted"/>
<evidence type="ECO:0000256" key="1">
    <source>
        <dbReference type="PIRSR" id="PIRSR002703-1"/>
    </source>
</evidence>
<feature type="disulfide bond" evidence="1">
    <location>
        <begin position="69"/>
        <end position="249"/>
    </location>
</feature>
<dbReference type="AlphaFoldDB" id="A0A2R6X1H5"/>
<dbReference type="OrthoDB" id="430315at2759"/>
<dbReference type="Proteomes" id="UP000244005">
    <property type="component" value="Unassembled WGS sequence"/>
</dbReference>
<keyword evidence="3" id="KW-1185">Reference proteome</keyword>
<sequence length="250" mass="26529">MLVTGHASVEASPIELSARPSCLRREPLSFYRHSSEAMATSRLSLGLFLLYSISTGIATGCVVKIRNRCPFSVTACSQTQQQDIVQYDLRAGASQTVDLGATCIWTAAVVYASVTGKCAVTGIPNAATDRNLANLAEFTIGSNGLDFYDLSNVNAYTIGMTISPSSESCKSVGCTIDDISSFCQPNNVLLTHLSGSQSCINTDGTAGIGPTDSTKLWKSACYDAYSYNFDDATSTFVCPTGTDYEVAFCP</sequence>
<dbReference type="EMBL" id="KZ772714">
    <property type="protein sequence ID" value="PTQ39953.1"/>
    <property type="molecule type" value="Genomic_DNA"/>
</dbReference>
<name>A0A2R6X1H5_MARPO</name>
<protein>
    <recommendedName>
        <fullName evidence="4">Thaumatin-like protein</fullName>
    </recommendedName>
</protein>
<dbReference type="PRINTS" id="PR00347">
    <property type="entry name" value="THAUMATIN"/>
</dbReference>
<dbReference type="InterPro" id="IPR001938">
    <property type="entry name" value="Thaumatin"/>
</dbReference>
<dbReference type="PROSITE" id="PS51367">
    <property type="entry name" value="THAUMATIN_2"/>
    <property type="match status" value="1"/>
</dbReference>
<dbReference type="Gene3D" id="2.60.110.10">
    <property type="entry name" value="Thaumatin"/>
    <property type="match status" value="1"/>
</dbReference>
<gene>
    <name evidence="2" type="ORF">MARPO_0042s0015</name>
</gene>
<dbReference type="Pfam" id="PF00314">
    <property type="entry name" value="Thaumatin"/>
    <property type="match status" value="1"/>
</dbReference>
<dbReference type="PANTHER" id="PTHR31013">
    <property type="entry name" value="THAUMATIN FAMILY PROTEIN-RELATED"/>
    <property type="match status" value="1"/>
</dbReference>
<evidence type="ECO:0008006" key="4">
    <source>
        <dbReference type="Google" id="ProtNLM"/>
    </source>
</evidence>
<reference evidence="3" key="1">
    <citation type="journal article" date="2017" name="Cell">
        <title>Insights into land plant evolution garnered from the Marchantia polymorpha genome.</title>
        <authorList>
            <person name="Bowman J.L."/>
            <person name="Kohchi T."/>
            <person name="Yamato K.T."/>
            <person name="Jenkins J."/>
            <person name="Shu S."/>
            <person name="Ishizaki K."/>
            <person name="Yamaoka S."/>
            <person name="Nishihama R."/>
            <person name="Nakamura Y."/>
            <person name="Berger F."/>
            <person name="Adam C."/>
            <person name="Aki S.S."/>
            <person name="Althoff F."/>
            <person name="Araki T."/>
            <person name="Arteaga-Vazquez M.A."/>
            <person name="Balasubrmanian S."/>
            <person name="Barry K."/>
            <person name="Bauer D."/>
            <person name="Boehm C.R."/>
            <person name="Briginshaw L."/>
            <person name="Caballero-Perez J."/>
            <person name="Catarino B."/>
            <person name="Chen F."/>
            <person name="Chiyoda S."/>
            <person name="Chovatia M."/>
            <person name="Davies K.M."/>
            <person name="Delmans M."/>
            <person name="Demura T."/>
            <person name="Dierschke T."/>
            <person name="Dolan L."/>
            <person name="Dorantes-Acosta A.E."/>
            <person name="Eklund D.M."/>
            <person name="Florent S.N."/>
            <person name="Flores-Sandoval E."/>
            <person name="Fujiyama A."/>
            <person name="Fukuzawa H."/>
            <person name="Galik B."/>
            <person name="Grimanelli D."/>
            <person name="Grimwood J."/>
            <person name="Grossniklaus U."/>
            <person name="Hamada T."/>
            <person name="Haseloff J."/>
            <person name="Hetherington A.J."/>
            <person name="Higo A."/>
            <person name="Hirakawa Y."/>
            <person name="Hundley H.N."/>
            <person name="Ikeda Y."/>
            <person name="Inoue K."/>
            <person name="Inoue S.I."/>
            <person name="Ishida S."/>
            <person name="Jia Q."/>
            <person name="Kakita M."/>
            <person name="Kanazawa T."/>
            <person name="Kawai Y."/>
            <person name="Kawashima T."/>
            <person name="Kennedy M."/>
            <person name="Kinose K."/>
            <person name="Kinoshita T."/>
            <person name="Kohara Y."/>
            <person name="Koide E."/>
            <person name="Komatsu K."/>
            <person name="Kopischke S."/>
            <person name="Kubo M."/>
            <person name="Kyozuka J."/>
            <person name="Lagercrantz U."/>
            <person name="Lin S.S."/>
            <person name="Lindquist E."/>
            <person name="Lipzen A.M."/>
            <person name="Lu C.W."/>
            <person name="De Luna E."/>
            <person name="Martienssen R.A."/>
            <person name="Minamino N."/>
            <person name="Mizutani M."/>
            <person name="Mizutani M."/>
            <person name="Mochizuki N."/>
            <person name="Monte I."/>
            <person name="Mosher R."/>
            <person name="Nagasaki H."/>
            <person name="Nakagami H."/>
            <person name="Naramoto S."/>
            <person name="Nishitani K."/>
            <person name="Ohtani M."/>
            <person name="Okamoto T."/>
            <person name="Okumura M."/>
            <person name="Phillips J."/>
            <person name="Pollak B."/>
            <person name="Reinders A."/>
            <person name="Rovekamp M."/>
            <person name="Sano R."/>
            <person name="Sawa S."/>
            <person name="Schmid M.W."/>
            <person name="Shirakawa M."/>
            <person name="Solano R."/>
            <person name="Spunde A."/>
            <person name="Suetsugu N."/>
            <person name="Sugano S."/>
            <person name="Sugiyama A."/>
            <person name="Sun R."/>
            <person name="Suzuki Y."/>
            <person name="Takenaka M."/>
            <person name="Takezawa D."/>
            <person name="Tomogane H."/>
            <person name="Tsuzuki M."/>
            <person name="Ueda T."/>
            <person name="Umeda M."/>
            <person name="Ward J.M."/>
            <person name="Watanabe Y."/>
            <person name="Yazaki K."/>
            <person name="Yokoyama R."/>
            <person name="Yoshitake Y."/>
            <person name="Yotsui I."/>
            <person name="Zachgo S."/>
            <person name="Schmutz J."/>
        </authorList>
    </citation>
    <scope>NUCLEOTIDE SEQUENCE [LARGE SCALE GENOMIC DNA]</scope>
    <source>
        <strain evidence="3">Tak-1</strain>
    </source>
</reference>
<dbReference type="Gramene" id="Mp2g13860.1">
    <property type="protein sequence ID" value="Mp2g13860.1.cds"/>
    <property type="gene ID" value="Mp2g13860"/>
</dbReference>
<dbReference type="PANTHER" id="PTHR31013:SF2">
    <property type="entry name" value="THAUMATIN-LIKE PROTEIN"/>
    <property type="match status" value="1"/>
</dbReference>
<dbReference type="PIRSF" id="PIRSF002703">
    <property type="entry name" value="Thaumatin"/>
    <property type="match status" value="1"/>
</dbReference>
<feature type="disulfide bond" evidence="1">
    <location>
        <begin position="169"/>
        <end position="238"/>
    </location>
</feature>
<keyword evidence="1" id="KW-1015">Disulfide bond</keyword>
<dbReference type="SUPFAM" id="SSF49870">
    <property type="entry name" value="Osmotin, thaumatin-like protein"/>
    <property type="match status" value="1"/>
</dbReference>
<dbReference type="InterPro" id="IPR037176">
    <property type="entry name" value="Osmotin/thaumatin-like_sf"/>
</dbReference>
<accession>A0A2R6X1H5</accession>